<dbReference type="AlphaFoldDB" id="A0A934I3G4"/>
<dbReference type="InterPro" id="IPR004919">
    <property type="entry name" value="GmrSD_N"/>
</dbReference>
<accession>A0A934I3G4</accession>
<sequence>MTAIFKTVPWQVGQLVNGVSTGQIQLPDLQRPFVWPATKVRDLFDSMYRGYPVGELMFWDVSAEGETRGISSSAQLSASHQIIDGQQRLTSLYAAMQGHPVRDEAYRKRRIVISFNPFSERFEVRTPALAKSVQWVEDISTCFTSPIAARKAFLKRCESAGVELSEDEEERVESVFARLTELKNYQFTVVYIQKDVDKKLVADVFVRINSEGVRLKAYDYILTWLSVFWPEGREQIEAFARNSRISPQRASEIAGAPVTWTAQNPYIEIETGHVVRALVAVGQGRGRLQDAYAALQAKDKTTGQVDSSRQEAELEKLRSALPVVTNPVSWTEYVRAIRTAGFRQSANLTSNMNIIYSYVVFLLGRTRYRVELAVLRNLIARWLFMAQLTGRYTGSSESQIQKDLDRISTVDEGDAGGFVALLDEIIGSQLTPDFWEYNLPQNLITSGPGLSPHYQCYLAALNVLDAKMFMLDDRVVDWMDPSQPAVKGTEAHHLFPRAYQEKVLGITDIKRINQAANFAPTDWNTNIRIADGPPSDYWPKLVEERSVSAQWLEKQMYWHALPRDWENMDYEDFLNERRILMAGVTRDAYRLLSGSTVGKTTERVPQVAETIDEPSLAELIESGILAPGDLLDPVAPDWVVDAVINDDGILVIDGMEQFESLKEASHFLGVTNMGGLVFWALETPEGIRPLKELVLGAGRFQR</sequence>
<evidence type="ECO:0000313" key="2">
    <source>
        <dbReference type="EMBL" id="MBI8988426.1"/>
    </source>
</evidence>
<dbReference type="EMBL" id="JAEIOS010000009">
    <property type="protein sequence ID" value="MBI8988426.1"/>
    <property type="molecule type" value="Genomic_DNA"/>
</dbReference>
<proteinExistence type="predicted"/>
<name>A0A934I3G4_9CORY</name>
<comment type="caution">
    <text evidence="2">The sequence shown here is derived from an EMBL/GenBank/DDBJ whole genome shotgun (WGS) entry which is preliminary data.</text>
</comment>
<protein>
    <submittedName>
        <fullName evidence="2">DUF262 domain-containing protein</fullName>
    </submittedName>
</protein>
<organism evidence="2 3">
    <name type="scientific">Corynebacterium meridianum</name>
    <dbReference type="NCBI Taxonomy" id="2765363"/>
    <lineage>
        <taxon>Bacteria</taxon>
        <taxon>Bacillati</taxon>
        <taxon>Actinomycetota</taxon>
        <taxon>Actinomycetes</taxon>
        <taxon>Mycobacteriales</taxon>
        <taxon>Corynebacteriaceae</taxon>
        <taxon>Corynebacterium</taxon>
    </lineage>
</organism>
<reference evidence="2" key="1">
    <citation type="submission" date="2020-12" db="EMBL/GenBank/DDBJ databases">
        <title>Genome public.</title>
        <authorList>
            <person name="Sun Q."/>
        </authorList>
    </citation>
    <scope>NUCLEOTIDE SEQUENCE</scope>
    <source>
        <strain evidence="2">CCM 8863</strain>
    </source>
</reference>
<dbReference type="Proteomes" id="UP000645966">
    <property type="component" value="Unassembled WGS sequence"/>
</dbReference>
<evidence type="ECO:0000313" key="3">
    <source>
        <dbReference type="Proteomes" id="UP000645966"/>
    </source>
</evidence>
<dbReference type="RefSeq" id="WP_198737466.1">
    <property type="nucleotide sequence ID" value="NZ_JAEIOS010000009.1"/>
</dbReference>
<feature type="domain" description="GmrSD restriction endonucleases N-terminal" evidence="1">
    <location>
        <begin position="13"/>
        <end position="225"/>
    </location>
</feature>
<dbReference type="Pfam" id="PF03235">
    <property type="entry name" value="GmrSD_N"/>
    <property type="match status" value="1"/>
</dbReference>
<dbReference type="PANTHER" id="PTHR37292:SF2">
    <property type="entry name" value="DUF262 DOMAIN-CONTAINING PROTEIN"/>
    <property type="match status" value="1"/>
</dbReference>
<dbReference type="PANTHER" id="PTHR37292">
    <property type="entry name" value="VNG6097C"/>
    <property type="match status" value="1"/>
</dbReference>
<keyword evidence="3" id="KW-1185">Reference proteome</keyword>
<evidence type="ECO:0000259" key="1">
    <source>
        <dbReference type="Pfam" id="PF03235"/>
    </source>
</evidence>
<gene>
    <name evidence="2" type="ORF">JDV75_01415</name>
</gene>